<evidence type="ECO:0008006" key="5">
    <source>
        <dbReference type="Google" id="ProtNLM"/>
    </source>
</evidence>
<reference evidence="3" key="1">
    <citation type="submission" date="2023-08" db="EMBL/GenBank/DDBJ databases">
        <title>Black Yeasts Isolated from many extreme environments.</title>
        <authorList>
            <person name="Coleine C."/>
            <person name="Stajich J.E."/>
            <person name="Selbmann L."/>
        </authorList>
    </citation>
    <scope>NUCLEOTIDE SEQUENCE</scope>
    <source>
        <strain evidence="3">CCFEE 5810</strain>
    </source>
</reference>
<feature type="chain" id="PRO_5042872002" description="Transcription factor domain-containing protein" evidence="2">
    <location>
        <begin position="24"/>
        <end position="338"/>
    </location>
</feature>
<organism evidence="3 4">
    <name type="scientific">Elasticomyces elasticus</name>
    <dbReference type="NCBI Taxonomy" id="574655"/>
    <lineage>
        <taxon>Eukaryota</taxon>
        <taxon>Fungi</taxon>
        <taxon>Dikarya</taxon>
        <taxon>Ascomycota</taxon>
        <taxon>Pezizomycotina</taxon>
        <taxon>Dothideomycetes</taxon>
        <taxon>Dothideomycetidae</taxon>
        <taxon>Mycosphaerellales</taxon>
        <taxon>Teratosphaeriaceae</taxon>
        <taxon>Elasticomyces</taxon>
    </lineage>
</organism>
<dbReference type="GO" id="GO:0045944">
    <property type="term" value="P:positive regulation of transcription by RNA polymerase II"/>
    <property type="evidence" value="ECO:0007669"/>
    <property type="project" value="TreeGrafter"/>
</dbReference>
<keyword evidence="2" id="KW-0732">Signal</keyword>
<name>A0AAN7W1U2_9PEZI</name>
<dbReference type="GO" id="GO:0005634">
    <property type="term" value="C:nucleus"/>
    <property type="evidence" value="ECO:0007669"/>
    <property type="project" value="TreeGrafter"/>
</dbReference>
<evidence type="ECO:0000256" key="2">
    <source>
        <dbReference type="SAM" id="SignalP"/>
    </source>
</evidence>
<keyword evidence="1" id="KW-0539">Nucleus</keyword>
<dbReference type="Proteomes" id="UP001310594">
    <property type="component" value="Unassembled WGS sequence"/>
</dbReference>
<feature type="signal peptide" evidence="2">
    <location>
        <begin position="1"/>
        <end position="23"/>
    </location>
</feature>
<evidence type="ECO:0000256" key="1">
    <source>
        <dbReference type="ARBA" id="ARBA00023242"/>
    </source>
</evidence>
<evidence type="ECO:0000313" key="3">
    <source>
        <dbReference type="EMBL" id="KAK5690048.1"/>
    </source>
</evidence>
<gene>
    <name evidence="3" type="ORF">LTR97_012532</name>
</gene>
<dbReference type="GO" id="GO:0003700">
    <property type="term" value="F:DNA-binding transcription factor activity"/>
    <property type="evidence" value="ECO:0007669"/>
    <property type="project" value="TreeGrafter"/>
</dbReference>
<accession>A0AAN7W1U2</accession>
<dbReference type="PANTHER" id="PTHR37534">
    <property type="entry name" value="TRANSCRIPTIONAL ACTIVATOR PROTEIN UGA3"/>
    <property type="match status" value="1"/>
</dbReference>
<comment type="caution">
    <text evidence="3">The sequence shown here is derived from an EMBL/GenBank/DDBJ whole genome shotgun (WGS) entry which is preliminary data.</text>
</comment>
<sequence>MAGDSTTDLLFALLALGTSLHWARPSRHDHVLYRTARSLMGRWQISSSNVEPLHFAFFEQALIHWEMLLSISNHTLDLSKIDTRRRRVQLIRHASASLDNDACGCGISSEVVDLFGQALVLCRSAHARQTDGKASCDEDAECELAIAHELQRELLELDFKKTVQIDEFHGFPLYTGDKNTPLLHHIYAAEAYSLASLLQLHIAFDRLRGAAALDAGSMSQHEQVLLMSAQLVDLLEKIPPDSGLRCIQMVLYITAAAGLKHIPRSSDENVSHADVPGLRNAVLHRLSILERNLPPRPVRAAMDLIKAIWTSYDASGARASGIQWLRVMEKTGCKTLFW</sequence>
<dbReference type="EMBL" id="JAVRQU010000027">
    <property type="protein sequence ID" value="KAK5690048.1"/>
    <property type="molecule type" value="Genomic_DNA"/>
</dbReference>
<dbReference type="PANTHER" id="PTHR37534:SF11">
    <property type="entry name" value="ZN(II)2CYS6 TRANSCRIPTION FACTOR (EUROFUNG)"/>
    <property type="match status" value="1"/>
</dbReference>
<dbReference type="AlphaFoldDB" id="A0AAN7W1U2"/>
<protein>
    <recommendedName>
        <fullName evidence="5">Transcription factor domain-containing protein</fullName>
    </recommendedName>
</protein>
<proteinExistence type="predicted"/>
<dbReference type="GO" id="GO:0000976">
    <property type="term" value="F:transcription cis-regulatory region binding"/>
    <property type="evidence" value="ECO:0007669"/>
    <property type="project" value="TreeGrafter"/>
</dbReference>
<evidence type="ECO:0000313" key="4">
    <source>
        <dbReference type="Proteomes" id="UP001310594"/>
    </source>
</evidence>